<feature type="transmembrane region" description="Helical" evidence="8">
    <location>
        <begin position="284"/>
        <end position="307"/>
    </location>
</feature>
<dbReference type="EMBL" id="JAGDYL010000041">
    <property type="protein sequence ID" value="MBO1806562.1"/>
    <property type="molecule type" value="Genomic_DNA"/>
</dbReference>
<feature type="transmembrane region" description="Helical" evidence="8">
    <location>
        <begin position="194"/>
        <end position="216"/>
    </location>
</feature>
<feature type="transmembrane region" description="Helical" evidence="8">
    <location>
        <begin position="245"/>
        <end position="263"/>
    </location>
</feature>
<evidence type="ECO:0000256" key="5">
    <source>
        <dbReference type="ARBA" id="ARBA00022989"/>
    </source>
</evidence>
<dbReference type="GO" id="GO:0015297">
    <property type="term" value="F:antiporter activity"/>
    <property type="evidence" value="ECO:0007669"/>
    <property type="project" value="UniProtKB-KW"/>
</dbReference>
<dbReference type="PANTHER" id="PTHR32507">
    <property type="entry name" value="NA(+)/H(+) ANTIPORTER 1"/>
    <property type="match status" value="1"/>
</dbReference>
<keyword evidence="3" id="KW-0050">Antiport</keyword>
<dbReference type="Proteomes" id="UP000664398">
    <property type="component" value="Unassembled WGS sequence"/>
</dbReference>
<dbReference type="Pfam" id="PF00999">
    <property type="entry name" value="Na_H_Exchanger"/>
    <property type="match status" value="1"/>
</dbReference>
<evidence type="ECO:0000256" key="7">
    <source>
        <dbReference type="ARBA" id="ARBA00023136"/>
    </source>
</evidence>
<evidence type="ECO:0000256" key="3">
    <source>
        <dbReference type="ARBA" id="ARBA00022449"/>
    </source>
</evidence>
<feature type="transmembrane region" description="Helical" evidence="8">
    <location>
        <begin position="313"/>
        <end position="334"/>
    </location>
</feature>
<evidence type="ECO:0000256" key="8">
    <source>
        <dbReference type="SAM" id="Phobius"/>
    </source>
</evidence>
<comment type="subcellular location">
    <subcellularLocation>
        <location evidence="1">Cell membrane</location>
        <topology evidence="1">Multi-pass membrane protein</topology>
    </subcellularLocation>
</comment>
<keyword evidence="5 8" id="KW-1133">Transmembrane helix</keyword>
<proteinExistence type="predicted"/>
<keyword evidence="4 8" id="KW-0812">Transmembrane</keyword>
<evidence type="ECO:0000313" key="11">
    <source>
        <dbReference type="Proteomes" id="UP000664398"/>
    </source>
</evidence>
<feature type="transmembrane region" description="Helical" evidence="8">
    <location>
        <begin position="26"/>
        <end position="44"/>
    </location>
</feature>
<evidence type="ECO:0000256" key="4">
    <source>
        <dbReference type="ARBA" id="ARBA00022692"/>
    </source>
</evidence>
<keyword evidence="2" id="KW-0813">Transport</keyword>
<feature type="transmembrane region" description="Helical" evidence="8">
    <location>
        <begin position="156"/>
        <end position="174"/>
    </location>
</feature>
<dbReference type="GO" id="GO:0005886">
    <property type="term" value="C:plasma membrane"/>
    <property type="evidence" value="ECO:0007669"/>
    <property type="project" value="UniProtKB-SubCell"/>
</dbReference>
<dbReference type="GO" id="GO:1902600">
    <property type="term" value="P:proton transmembrane transport"/>
    <property type="evidence" value="ECO:0007669"/>
    <property type="project" value="InterPro"/>
</dbReference>
<organism evidence="10 11">
    <name type="scientific">Leucobacter ruminantium</name>
    <dbReference type="NCBI Taxonomy" id="1289170"/>
    <lineage>
        <taxon>Bacteria</taxon>
        <taxon>Bacillati</taxon>
        <taxon>Actinomycetota</taxon>
        <taxon>Actinomycetes</taxon>
        <taxon>Micrococcales</taxon>
        <taxon>Microbacteriaceae</taxon>
        <taxon>Leucobacter</taxon>
    </lineage>
</organism>
<dbReference type="PANTHER" id="PTHR32507:SF8">
    <property type="entry name" value="CNH1P"/>
    <property type="match status" value="1"/>
</dbReference>
<evidence type="ECO:0000256" key="1">
    <source>
        <dbReference type="ARBA" id="ARBA00004651"/>
    </source>
</evidence>
<feature type="domain" description="Cation/H+ exchanger transmembrane" evidence="9">
    <location>
        <begin position="11"/>
        <end position="378"/>
    </location>
</feature>
<evidence type="ECO:0000313" key="10">
    <source>
        <dbReference type="EMBL" id="MBO1806562.1"/>
    </source>
</evidence>
<dbReference type="RefSeq" id="WP_208047014.1">
    <property type="nucleotide sequence ID" value="NZ_JAGDYL010000041.1"/>
</dbReference>
<evidence type="ECO:0000256" key="2">
    <source>
        <dbReference type="ARBA" id="ARBA00022448"/>
    </source>
</evidence>
<accession>A0A939LY10</accession>
<dbReference type="InterPro" id="IPR006153">
    <property type="entry name" value="Cation/H_exchanger_TM"/>
</dbReference>
<reference evidence="10" key="1">
    <citation type="submission" date="2021-03" db="EMBL/GenBank/DDBJ databases">
        <title>Leucobacter chromiisoli sp. nov., isolated from chromium-containing soil of chemical plant.</title>
        <authorList>
            <person name="Xu Z."/>
        </authorList>
    </citation>
    <scope>NUCLEOTIDE SEQUENCE</scope>
    <source>
        <strain evidence="10">A2</strain>
    </source>
</reference>
<keyword evidence="7 8" id="KW-0472">Membrane</keyword>
<sequence>MLTLMVCSLVAVVFLAATNRRLRRFHISGAVAMVVMGIFVGLFLREQISEHLNTDIAEHLVELILAVLLFVDATEVRGGFLAGRRSVVVRLLVLALPISLMGAVLLGAVMLGTTDYAVLLVIACVVLPIDFAASPEMLRDRKISASLREGVAVESGYNDGIFSPVFAFALLLAGGAGPGKISTPIEALENAVPAAIYAVVVGVGIGGVCGTIVLLARHWGWSGVHGARIVMLLVPFITYECAVHVEGNGFVAAFLAGITYRMARLRGNREEHTIPAEELSLVDDVSMIGSAFMWFIVGAVTALIFATPVQWGWIAYAFLALTVLRLVPVMLAFIGSRVSLRERVAVSYMGPRGTSSIVFGLLAFNALNEDDANIVLYVTVNWPGLSSDRFSCQPVGDRSDSVSA</sequence>
<protein>
    <submittedName>
        <fullName evidence="10">Cation:proton antiporter</fullName>
    </submittedName>
</protein>
<dbReference type="AlphaFoldDB" id="A0A939LY10"/>
<feature type="transmembrane region" description="Helical" evidence="8">
    <location>
        <begin position="87"/>
        <end position="110"/>
    </location>
</feature>
<evidence type="ECO:0000256" key="6">
    <source>
        <dbReference type="ARBA" id="ARBA00023065"/>
    </source>
</evidence>
<gene>
    <name evidence="10" type="ORF">J4H91_14755</name>
</gene>
<comment type="caution">
    <text evidence="10">The sequence shown here is derived from an EMBL/GenBank/DDBJ whole genome shotgun (WGS) entry which is preliminary data.</text>
</comment>
<keyword evidence="6" id="KW-0406">Ion transport</keyword>
<evidence type="ECO:0000259" key="9">
    <source>
        <dbReference type="Pfam" id="PF00999"/>
    </source>
</evidence>
<keyword evidence="11" id="KW-1185">Reference proteome</keyword>
<name>A0A939LY10_9MICO</name>